<dbReference type="STRING" id="419479.SAMN04488563_0320"/>
<evidence type="ECO:0000313" key="1">
    <source>
        <dbReference type="EMBL" id="SDU15172.1"/>
    </source>
</evidence>
<reference evidence="2" key="1">
    <citation type="submission" date="2016-10" db="EMBL/GenBank/DDBJ databases">
        <authorList>
            <person name="Varghese N."/>
            <person name="Submissions S."/>
        </authorList>
    </citation>
    <scope>NUCLEOTIDE SEQUENCE [LARGE SCALE GENOMIC DNA]</scope>
    <source>
        <strain evidence="2">DSM 45079</strain>
    </source>
</reference>
<sequence>MSHAWVWIGHLRTIDGDLVATFAIDERQYSDADAAQAALNAAAAELRRRRIPHELEHVRVRRDSPAEPLPSWAEYRASLPDAPT</sequence>
<proteinExistence type="predicted"/>
<protein>
    <submittedName>
        <fullName evidence="1">Uncharacterized protein</fullName>
    </submittedName>
</protein>
<dbReference type="EMBL" id="LT629791">
    <property type="protein sequence ID" value="SDU15172.1"/>
    <property type="molecule type" value="Genomic_DNA"/>
</dbReference>
<dbReference type="AlphaFoldDB" id="A0A1H2G6E1"/>
<gene>
    <name evidence="1" type="ORF">SAMN04488563_0320</name>
</gene>
<name>A0A1H2G6E1_9ACTN</name>
<dbReference type="Proteomes" id="UP000182977">
    <property type="component" value="Chromosome I"/>
</dbReference>
<accession>A0A1H2G6E1</accession>
<organism evidence="1 2">
    <name type="scientific">Jiangella alkaliphila</name>
    <dbReference type="NCBI Taxonomy" id="419479"/>
    <lineage>
        <taxon>Bacteria</taxon>
        <taxon>Bacillati</taxon>
        <taxon>Actinomycetota</taxon>
        <taxon>Actinomycetes</taxon>
        <taxon>Jiangellales</taxon>
        <taxon>Jiangellaceae</taxon>
        <taxon>Jiangella</taxon>
    </lineage>
</organism>
<dbReference type="OrthoDB" id="5192670at2"/>
<dbReference type="RefSeq" id="WP_046773036.1">
    <property type="nucleotide sequence ID" value="NZ_LBMC01000097.1"/>
</dbReference>
<keyword evidence="2" id="KW-1185">Reference proteome</keyword>
<evidence type="ECO:0000313" key="2">
    <source>
        <dbReference type="Proteomes" id="UP000182977"/>
    </source>
</evidence>